<feature type="compositionally biased region" description="Low complexity" evidence="2">
    <location>
        <begin position="187"/>
        <end position="220"/>
    </location>
</feature>
<dbReference type="Gene3D" id="1.10.150.130">
    <property type="match status" value="1"/>
</dbReference>
<dbReference type="Pfam" id="PF12550">
    <property type="entry name" value="GCR1_C"/>
    <property type="match status" value="1"/>
</dbReference>
<dbReference type="Proteomes" id="UP000011777">
    <property type="component" value="Unassembled WGS sequence"/>
</dbReference>
<sequence>MSRRKNLHSPYLTRSDEPQAESGHPLIAPQSQHVSRPLLESSSRNIENEQKLLKKFEDEVLSHDTAAKTLANLQSETRDKYMYQIRRYIRHCANKGFDNFYVEYSVVKDLIVAEIDKRGQITENTIKSLRSSLNKLYHMNRIVYSTQQPIVNLGDNIVTDIMSTYKEQQQQQQQDKQVGSGEGGSTGSSSTPLTVSSHSTTSKESSTTEASSSNKSAVSLSTPVSSDLSIVQETKDKSKVGRGGIFKLSESSKIKLSPQEEFLLKKFNQEVLQSDKTVAILESLTVNTFKSYATDMKRFIRFCARHGKTDTLIEKTVLNKFLTTEVDKSKKSNSKKLRTSLLKLHQLNCEAYNLDYSEGDIVFLINKFLDGNNNSSNTPQEPPLNLLTEGSSEEILLAKLDEMLESTDQLDKLTEPNKILHKNEFKRYASFCSHQNLQHFHVESTTIKSYFDELTQQDPNMNARKLKKILKRLTMLHNINLDQNYDTKTDISSTITEVDEYLATLKKKIDSGSSSTGSSSGGGTNASNYSGGSSSISSLTVNVPPLFFTDQSRAAGGATSSSSSAEPGVLKSPSLVHPLIPEVDLADMQPVNTDTPVLDNKENDDDSSKDESSSLNYQPKRQKLDENLPDTTDIIPPFVMNSDITTVTQLVEEWTLIIKRTSKWGLGWIKNQVDFQIYNNRKVVIEFIEGLLPDLEDGAGNTDKQIDEIEEDYIYDIAKVFDEYLSRKEISLLDLIQKIETNPAYSRKEFLRILTRRKS</sequence>
<feature type="region of interest" description="Disordered" evidence="2">
    <location>
        <begin position="165"/>
        <end position="220"/>
    </location>
</feature>
<name>M3J7V3_CANMX</name>
<protein>
    <recommendedName>
        <fullName evidence="3">Transcription activator GCR1-like domain-containing protein</fullName>
    </recommendedName>
</protein>
<evidence type="ECO:0000313" key="5">
    <source>
        <dbReference type="Proteomes" id="UP000011777"/>
    </source>
</evidence>
<organism evidence="4 5">
    <name type="scientific">Candida maltosa (strain Xu316)</name>
    <name type="common">Yeast</name>
    <dbReference type="NCBI Taxonomy" id="1245528"/>
    <lineage>
        <taxon>Eukaryota</taxon>
        <taxon>Fungi</taxon>
        <taxon>Dikarya</taxon>
        <taxon>Ascomycota</taxon>
        <taxon>Saccharomycotina</taxon>
        <taxon>Pichiomycetes</taxon>
        <taxon>Debaryomycetaceae</taxon>
        <taxon>Candida/Lodderomyces clade</taxon>
        <taxon>Candida</taxon>
    </lineage>
</organism>
<feature type="domain" description="Transcription activator GCR1-like" evidence="3">
    <location>
        <begin position="638"/>
        <end position="692"/>
    </location>
</feature>
<dbReference type="AlphaFoldDB" id="M3J7V3"/>
<feature type="region of interest" description="Disordered" evidence="2">
    <location>
        <begin position="553"/>
        <end position="629"/>
    </location>
</feature>
<dbReference type="InterPro" id="IPR010998">
    <property type="entry name" value="Integrase_recombinase_N"/>
</dbReference>
<dbReference type="SUPFAM" id="SSF47823">
    <property type="entry name" value="lambda integrase-like, N-terminal domain"/>
    <property type="match status" value="1"/>
</dbReference>
<evidence type="ECO:0000256" key="2">
    <source>
        <dbReference type="SAM" id="MobiDB-lite"/>
    </source>
</evidence>
<feature type="compositionally biased region" description="Polar residues" evidence="2">
    <location>
        <begin position="29"/>
        <end position="41"/>
    </location>
</feature>
<evidence type="ECO:0000256" key="1">
    <source>
        <dbReference type="ARBA" id="ARBA00023125"/>
    </source>
</evidence>
<dbReference type="eggNOG" id="ENOG502RQIU">
    <property type="taxonomic scope" value="Eukaryota"/>
</dbReference>
<dbReference type="OMA" id="HMNRIVY"/>
<feature type="compositionally biased region" description="Low complexity" evidence="2">
    <location>
        <begin position="525"/>
        <end position="535"/>
    </location>
</feature>
<dbReference type="InterPro" id="IPR022210">
    <property type="entry name" value="TF_GCR1-like"/>
</dbReference>
<comment type="caution">
    <text evidence="4">The sequence shown here is derived from an EMBL/GenBank/DDBJ whole genome shotgun (WGS) entry which is preliminary data.</text>
</comment>
<evidence type="ECO:0000259" key="3">
    <source>
        <dbReference type="Pfam" id="PF12550"/>
    </source>
</evidence>
<accession>M3J7V3</accession>
<dbReference type="OrthoDB" id="4024653at2759"/>
<feature type="compositionally biased region" description="Low complexity" evidence="2">
    <location>
        <begin position="553"/>
        <end position="565"/>
    </location>
</feature>
<dbReference type="EMBL" id="AOGT01001231">
    <property type="protein sequence ID" value="EMG48143.1"/>
    <property type="molecule type" value="Genomic_DNA"/>
</dbReference>
<keyword evidence="1" id="KW-0238">DNA-binding</keyword>
<gene>
    <name evidence="4" type="ORF">G210_1351</name>
</gene>
<dbReference type="GO" id="GO:0003677">
    <property type="term" value="F:DNA binding"/>
    <property type="evidence" value="ECO:0007669"/>
    <property type="project" value="UniProtKB-KW"/>
</dbReference>
<proteinExistence type="predicted"/>
<reference evidence="4 5" key="1">
    <citation type="submission" date="2013-02" db="EMBL/GenBank/DDBJ databases">
        <title>Genome sequence of Candida maltosa Xu316, a potential industrial strain for xylitol and ethanol production.</title>
        <authorList>
            <person name="Yu J."/>
            <person name="Wang Q."/>
            <person name="Geng X."/>
            <person name="Bao W."/>
            <person name="He P."/>
            <person name="Cai J."/>
        </authorList>
    </citation>
    <scope>NUCLEOTIDE SEQUENCE [LARGE SCALE GENOMIC DNA]</scope>
    <source>
        <strain evidence="5">Xu316</strain>
    </source>
</reference>
<feature type="region of interest" description="Disordered" evidence="2">
    <location>
        <begin position="509"/>
        <end position="535"/>
    </location>
</feature>
<dbReference type="HOGENOM" id="CLU_005546_0_0_1"/>
<evidence type="ECO:0000313" key="4">
    <source>
        <dbReference type="EMBL" id="EMG48143.1"/>
    </source>
</evidence>
<feature type="region of interest" description="Disordered" evidence="2">
    <location>
        <begin position="1"/>
        <end position="41"/>
    </location>
</feature>
<keyword evidence="5" id="KW-1185">Reference proteome</keyword>